<dbReference type="Proteomes" id="UP001558652">
    <property type="component" value="Unassembled WGS sequence"/>
</dbReference>
<dbReference type="InterPro" id="IPR008928">
    <property type="entry name" value="6-hairpin_glycosidase_sf"/>
</dbReference>
<feature type="compositionally biased region" description="Basic residues" evidence="1">
    <location>
        <begin position="10"/>
        <end position="21"/>
    </location>
</feature>
<gene>
    <name evidence="2" type="ORF">AAG570_001655</name>
</gene>
<sequence length="153" mass="18079">MESLQDFGRQKKRRKKRKKRKGETVGEGPMHFGDTVDDELKAQVLRSKTRTPSIAKPPEPNYIMPVTLNVDSMQRLYYETSLIEKVQMVRVFKDSKKFVDMKLKYPVHEVMENFNKFQTENLNKGLGRDEMTTFVEKNFEDFEELVVSIFQFS</sequence>
<dbReference type="InterPro" id="IPR012341">
    <property type="entry name" value="6hp_glycosidase-like_sf"/>
</dbReference>
<protein>
    <submittedName>
        <fullName evidence="2">Uncharacterized protein</fullName>
    </submittedName>
</protein>
<dbReference type="EMBL" id="JBFDAA010000011">
    <property type="protein sequence ID" value="KAL1123885.1"/>
    <property type="molecule type" value="Genomic_DNA"/>
</dbReference>
<reference evidence="2 3" key="1">
    <citation type="submission" date="2024-07" db="EMBL/GenBank/DDBJ databases">
        <title>Chromosome-level genome assembly of the water stick insect Ranatra chinensis (Heteroptera: Nepidae).</title>
        <authorList>
            <person name="Liu X."/>
        </authorList>
    </citation>
    <scope>NUCLEOTIDE SEQUENCE [LARGE SCALE GENOMIC DNA]</scope>
    <source>
        <strain evidence="2">Cailab_2021Rc</strain>
        <tissue evidence="2">Muscle</tissue>
    </source>
</reference>
<evidence type="ECO:0000256" key="1">
    <source>
        <dbReference type="SAM" id="MobiDB-lite"/>
    </source>
</evidence>
<dbReference type="Gene3D" id="1.50.10.10">
    <property type="match status" value="1"/>
</dbReference>
<comment type="caution">
    <text evidence="2">The sequence shown here is derived from an EMBL/GenBank/DDBJ whole genome shotgun (WGS) entry which is preliminary data.</text>
</comment>
<feature type="region of interest" description="Disordered" evidence="1">
    <location>
        <begin position="1"/>
        <end position="36"/>
    </location>
</feature>
<organism evidence="2 3">
    <name type="scientific">Ranatra chinensis</name>
    <dbReference type="NCBI Taxonomy" id="642074"/>
    <lineage>
        <taxon>Eukaryota</taxon>
        <taxon>Metazoa</taxon>
        <taxon>Ecdysozoa</taxon>
        <taxon>Arthropoda</taxon>
        <taxon>Hexapoda</taxon>
        <taxon>Insecta</taxon>
        <taxon>Pterygota</taxon>
        <taxon>Neoptera</taxon>
        <taxon>Paraneoptera</taxon>
        <taxon>Hemiptera</taxon>
        <taxon>Heteroptera</taxon>
        <taxon>Panheteroptera</taxon>
        <taxon>Nepomorpha</taxon>
        <taxon>Nepidae</taxon>
        <taxon>Ranatrinae</taxon>
        <taxon>Ranatra</taxon>
    </lineage>
</organism>
<evidence type="ECO:0000313" key="2">
    <source>
        <dbReference type="EMBL" id="KAL1123885.1"/>
    </source>
</evidence>
<keyword evidence="3" id="KW-1185">Reference proteome</keyword>
<evidence type="ECO:0000313" key="3">
    <source>
        <dbReference type="Proteomes" id="UP001558652"/>
    </source>
</evidence>
<name>A0ABD0Y959_9HEMI</name>
<accession>A0ABD0Y959</accession>
<dbReference type="AlphaFoldDB" id="A0ABD0Y959"/>
<dbReference type="SUPFAM" id="SSF48208">
    <property type="entry name" value="Six-hairpin glycosidases"/>
    <property type="match status" value="1"/>
</dbReference>
<proteinExistence type="predicted"/>